<dbReference type="PANTHER" id="PTHR12363">
    <property type="entry name" value="TRANSPORTIN 3 AND IMPORTIN 13"/>
    <property type="match status" value="1"/>
</dbReference>
<dbReference type="InterPro" id="IPR058537">
    <property type="entry name" value="TPR_TNPO3_IPO13_4th"/>
</dbReference>
<keyword evidence="1" id="KW-0472">Membrane</keyword>
<evidence type="ECO:0000313" key="4">
    <source>
        <dbReference type="Proteomes" id="UP000596660"/>
    </source>
</evidence>
<evidence type="ECO:0000256" key="1">
    <source>
        <dbReference type="SAM" id="Phobius"/>
    </source>
</evidence>
<sequence length="1047" mass="115001">MDELQIQVAQAVNVLNHDSQSCNRVAANQWLIQFQQSDAAWEVATSLLTSSSHLPPYFSDFEVEFFAAQILKRKIHNEGYYLQSGAKDALLNALLVAARRFSSGPPQLLTQICLALSALVLRAAEYRQPIEQLFYNLQNFQTQENGNVAVLEMLTVLPEEVVEDQSTDSSINFAQRSQYTRELLSHTSMVLEFLRQQSEIRFEDTNQMHERNRKILRCLLSWVRVGCFSEIPSGSLSSHPLLNFVFNSLQVSSSFDLAVEVLVELASRHEDLPQVLLCRVQFLKDALLCPALGNGDEKIISGIACLMSEIGQAAPSLIVDASSESLILADALLSCVAFPSEEWDIADSTLQFCLSSSFHVFLFSLDDIKEGNLGKCFFSVYSINLLTLGSTAFGWMILMAVLEIVDESTYDGDGGSSELPDGLANFRMNLAELLMEICHFLRPATYIQKGNCSPTLDYSCHMPCKFYKVLVLQGTRYALGASAVIHDCVFVIRQMDGGTILVYFYMVFLGGWMSGNMPIPWREIEAKMFALNAVYRSLADVIGSYSKWISTLQTNTRPLLLFLAAGISQPLSASACASALRKICEDASAIMFEPSNLEILIWIGEGLEKQHLPLEDEEEVVGAIALVVGFLPSNELKNNVLTRLLSSCYDVIGKLVNDEKHGLRQNPAAYTQILNSASRGLHRIGTLLSHLAAPLSAGSTADDPLLVMLSIFWPMIEKLFKSEYMENGSLSAAACRALSQAIHSSGEHFTALLPTVLDCLSTNFISFQNHECYIRTASIIVEEFGHREEYGSLFICTFERFTNAASVTALNSSYICDQEPDLVEAFVSFTSSFVRVSPKKVLAASGSLLEASIQKAAICCTAMHRGAALAAMSYMSCLLEAALTSLLESMTNMSEEAFSGVAIQVISNSGEGIVSNVLYALLGTSAMSRVHKSATILQQLAAVCCLSERTSLSSVLCWETLHGWLHSAVHGMPAEYLKQGEADTLVPNWLKALAAAASDYLESKTCNGIKTDYGHGHMQAWIIAPRLTLPYSGDISASESCRIFNAK</sequence>
<dbReference type="GO" id="GO:0006606">
    <property type="term" value="P:protein import into nucleus"/>
    <property type="evidence" value="ECO:0007669"/>
    <property type="project" value="TreeGrafter"/>
</dbReference>
<dbReference type="Gramene" id="AUR62017451-RA">
    <property type="protein sequence ID" value="AUR62017451-RA:cds"/>
    <property type="gene ID" value="AUR62017451"/>
</dbReference>
<feature type="transmembrane region" description="Helical" evidence="1">
    <location>
        <begin position="500"/>
        <end position="521"/>
    </location>
</feature>
<reference evidence="3" key="1">
    <citation type="journal article" date="2017" name="Nature">
        <title>The genome of Chenopodium quinoa.</title>
        <authorList>
            <person name="Jarvis D.E."/>
            <person name="Ho Y.S."/>
            <person name="Lightfoot D.J."/>
            <person name="Schmoeckel S.M."/>
            <person name="Li B."/>
            <person name="Borm T.J.A."/>
            <person name="Ohyanagi H."/>
            <person name="Mineta K."/>
            <person name="Michell C.T."/>
            <person name="Saber N."/>
            <person name="Kharbatia N.M."/>
            <person name="Rupper R.R."/>
            <person name="Sharp A.R."/>
            <person name="Dally N."/>
            <person name="Boughton B.A."/>
            <person name="Woo Y.H."/>
            <person name="Gao G."/>
            <person name="Schijlen E.G.W.M."/>
            <person name="Guo X."/>
            <person name="Momin A.A."/>
            <person name="Negrao S."/>
            <person name="Al-Babili S."/>
            <person name="Gehring C."/>
            <person name="Roessner U."/>
            <person name="Jung C."/>
            <person name="Murphy K."/>
            <person name="Arold S.T."/>
            <person name="Gojobori T."/>
            <person name="van der Linden C.G."/>
            <person name="van Loo E.N."/>
            <person name="Jellen E.N."/>
            <person name="Maughan P.J."/>
            <person name="Tester M."/>
        </authorList>
    </citation>
    <scope>NUCLEOTIDE SEQUENCE [LARGE SCALE GENOMIC DNA]</scope>
    <source>
        <strain evidence="3">cv. PI 614886</strain>
    </source>
</reference>
<dbReference type="Pfam" id="PF08389">
    <property type="entry name" value="Xpo1"/>
    <property type="match status" value="1"/>
</dbReference>
<dbReference type="GO" id="GO:0005737">
    <property type="term" value="C:cytoplasm"/>
    <property type="evidence" value="ECO:0007669"/>
    <property type="project" value="TreeGrafter"/>
</dbReference>
<dbReference type="InterPro" id="IPR016024">
    <property type="entry name" value="ARM-type_fold"/>
</dbReference>
<proteinExistence type="predicted"/>
<dbReference type="InterPro" id="IPR011989">
    <property type="entry name" value="ARM-like"/>
</dbReference>
<evidence type="ECO:0000313" key="3">
    <source>
        <dbReference type="EnsemblPlants" id="AUR62017451-RA:cds"/>
    </source>
</evidence>
<evidence type="ECO:0000259" key="2">
    <source>
        <dbReference type="Pfam" id="PF08389"/>
    </source>
</evidence>
<protein>
    <recommendedName>
        <fullName evidence="2">Exportin-1/Importin-beta-like domain-containing protein</fullName>
    </recommendedName>
</protein>
<dbReference type="InterPro" id="IPR013598">
    <property type="entry name" value="Exportin-1/Importin-b-like"/>
</dbReference>
<dbReference type="EnsemblPlants" id="AUR62017451-RA">
    <property type="protein sequence ID" value="AUR62017451-RA:cds"/>
    <property type="gene ID" value="AUR62017451"/>
</dbReference>
<reference evidence="3" key="2">
    <citation type="submission" date="2021-03" db="UniProtKB">
        <authorList>
            <consortium name="EnsemblPlants"/>
        </authorList>
    </citation>
    <scope>IDENTIFICATION</scope>
</reference>
<name>A0A803LR72_CHEQI</name>
<keyword evidence="1" id="KW-0812">Transmembrane</keyword>
<dbReference type="OMA" id="LYPQHAN"/>
<dbReference type="Gene3D" id="1.25.10.10">
    <property type="entry name" value="Leucine-rich Repeat Variant"/>
    <property type="match status" value="2"/>
</dbReference>
<dbReference type="SUPFAM" id="SSF48371">
    <property type="entry name" value="ARM repeat"/>
    <property type="match status" value="1"/>
</dbReference>
<dbReference type="Pfam" id="PF24139">
    <property type="entry name" value="TPR_TNPO3_IPO13_4th"/>
    <property type="match status" value="1"/>
</dbReference>
<keyword evidence="4" id="KW-1185">Reference proteome</keyword>
<organism evidence="3 4">
    <name type="scientific">Chenopodium quinoa</name>
    <name type="common">Quinoa</name>
    <dbReference type="NCBI Taxonomy" id="63459"/>
    <lineage>
        <taxon>Eukaryota</taxon>
        <taxon>Viridiplantae</taxon>
        <taxon>Streptophyta</taxon>
        <taxon>Embryophyta</taxon>
        <taxon>Tracheophyta</taxon>
        <taxon>Spermatophyta</taxon>
        <taxon>Magnoliopsida</taxon>
        <taxon>eudicotyledons</taxon>
        <taxon>Gunneridae</taxon>
        <taxon>Pentapetalae</taxon>
        <taxon>Caryophyllales</taxon>
        <taxon>Chenopodiaceae</taxon>
        <taxon>Chenopodioideae</taxon>
        <taxon>Atripliceae</taxon>
        <taxon>Chenopodium</taxon>
    </lineage>
</organism>
<dbReference type="Proteomes" id="UP000596660">
    <property type="component" value="Unplaced"/>
</dbReference>
<accession>A0A803LR72</accession>
<feature type="transmembrane region" description="Helical" evidence="1">
    <location>
        <begin position="378"/>
        <end position="402"/>
    </location>
</feature>
<keyword evidence="1" id="KW-1133">Transmembrane helix</keyword>
<feature type="domain" description="Exportin-1/Importin-beta-like" evidence="2">
    <location>
        <begin position="105"/>
        <end position="262"/>
    </location>
</feature>
<dbReference type="AlphaFoldDB" id="A0A803LR72"/>
<dbReference type="InterPro" id="IPR051345">
    <property type="entry name" value="Importin_beta-like_NTR"/>
</dbReference>
<dbReference type="PANTHER" id="PTHR12363:SF44">
    <property type="entry name" value="ARM REPEAT SUPERFAMILY PROTEIN"/>
    <property type="match status" value="1"/>
</dbReference>